<dbReference type="EMBL" id="FOMG01000001">
    <property type="protein sequence ID" value="SFC14549.1"/>
    <property type="molecule type" value="Genomic_DNA"/>
</dbReference>
<protein>
    <submittedName>
        <fullName evidence="1">Uncharacterized protein</fullName>
    </submittedName>
</protein>
<dbReference type="RefSeq" id="WP_090087405.1">
    <property type="nucleotide sequence ID" value="NZ_FOMG01000001.1"/>
</dbReference>
<reference evidence="1 2" key="1">
    <citation type="submission" date="2016-10" db="EMBL/GenBank/DDBJ databases">
        <authorList>
            <person name="de Groot N.N."/>
        </authorList>
    </citation>
    <scope>NUCLEOTIDE SEQUENCE [LARGE SCALE GENOMIC DNA]</scope>
    <source>
        <strain evidence="1 2">DSM 12992</strain>
    </source>
</reference>
<dbReference type="AlphaFoldDB" id="A0A1I1GRV7"/>
<evidence type="ECO:0000313" key="1">
    <source>
        <dbReference type="EMBL" id="SFC14549.1"/>
    </source>
</evidence>
<organism evidence="1 2">
    <name type="scientific">Clostridium uliginosum</name>
    <dbReference type="NCBI Taxonomy" id="119641"/>
    <lineage>
        <taxon>Bacteria</taxon>
        <taxon>Bacillati</taxon>
        <taxon>Bacillota</taxon>
        <taxon>Clostridia</taxon>
        <taxon>Eubacteriales</taxon>
        <taxon>Clostridiaceae</taxon>
        <taxon>Clostridium</taxon>
    </lineage>
</organism>
<evidence type="ECO:0000313" key="2">
    <source>
        <dbReference type="Proteomes" id="UP000199263"/>
    </source>
</evidence>
<dbReference type="Proteomes" id="UP000199263">
    <property type="component" value="Unassembled WGS sequence"/>
</dbReference>
<gene>
    <name evidence="1" type="ORF">SAMN05421842_10147</name>
</gene>
<accession>A0A1I1GRV7</accession>
<sequence>MLKEKEIEAMKILIKNNNAAKFGLDEDYENLGSLNVEDYLESLLEDEESDVDAKKMIFKFTNKYIHKNLYAVKGVLNDVLYILIENEDDEIIDRLRIGEFKVEETWDDYSILTMPMRIEDHLRLYAILDEELEDNDKLEMFNQVGKYLGLDKYICSAKDNDLFESTIMLISDKDGNIIEKINY</sequence>
<proteinExistence type="predicted"/>
<name>A0A1I1GRV7_9CLOT</name>
<keyword evidence="2" id="KW-1185">Reference proteome</keyword>